<feature type="domain" description="HTH crp-type" evidence="4">
    <location>
        <begin position="153"/>
        <end position="228"/>
    </location>
</feature>
<proteinExistence type="predicted"/>
<evidence type="ECO:0000313" key="6">
    <source>
        <dbReference type="Proteomes" id="UP001652542"/>
    </source>
</evidence>
<evidence type="ECO:0000256" key="3">
    <source>
        <dbReference type="ARBA" id="ARBA00023163"/>
    </source>
</evidence>
<keyword evidence="1" id="KW-0805">Transcription regulation</keyword>
<dbReference type="CDD" id="cd00038">
    <property type="entry name" value="CAP_ED"/>
    <property type="match status" value="1"/>
</dbReference>
<dbReference type="InterPro" id="IPR014710">
    <property type="entry name" value="RmlC-like_jellyroll"/>
</dbReference>
<dbReference type="SUPFAM" id="SSF51206">
    <property type="entry name" value="cAMP-binding domain-like"/>
    <property type="match status" value="1"/>
</dbReference>
<evidence type="ECO:0000313" key="5">
    <source>
        <dbReference type="EMBL" id="MCV2868399.1"/>
    </source>
</evidence>
<comment type="caution">
    <text evidence="5">The sequence shown here is derived from an EMBL/GenBank/DDBJ whole genome shotgun (WGS) entry which is preliminary data.</text>
</comment>
<dbReference type="Pfam" id="PF00027">
    <property type="entry name" value="cNMP_binding"/>
    <property type="match status" value="1"/>
</dbReference>
<reference evidence="5 6" key="1">
    <citation type="submission" date="2022-10" db="EMBL/GenBank/DDBJ databases">
        <title>Defluviimonas sp. nov., isolated from ocean surface water.</title>
        <authorList>
            <person name="He W."/>
            <person name="Wang L."/>
            <person name="Zhang D.-F."/>
        </authorList>
    </citation>
    <scope>NUCLEOTIDE SEQUENCE [LARGE SCALE GENOMIC DNA]</scope>
    <source>
        <strain evidence="5 6">WL0002</strain>
    </source>
</reference>
<dbReference type="SMART" id="SM00419">
    <property type="entry name" value="HTH_CRP"/>
    <property type="match status" value="1"/>
</dbReference>
<dbReference type="RefSeq" id="WP_263734010.1">
    <property type="nucleotide sequence ID" value="NZ_JAOWKY010000001.1"/>
</dbReference>
<dbReference type="InterPro" id="IPR036388">
    <property type="entry name" value="WH-like_DNA-bd_sf"/>
</dbReference>
<dbReference type="InterPro" id="IPR012318">
    <property type="entry name" value="HTH_CRP"/>
</dbReference>
<evidence type="ECO:0000256" key="2">
    <source>
        <dbReference type="ARBA" id="ARBA00023125"/>
    </source>
</evidence>
<keyword evidence="6" id="KW-1185">Reference proteome</keyword>
<dbReference type="InterPro" id="IPR018490">
    <property type="entry name" value="cNMP-bd_dom_sf"/>
</dbReference>
<keyword evidence="2" id="KW-0238">DNA-binding</keyword>
<dbReference type="InterPro" id="IPR036390">
    <property type="entry name" value="WH_DNA-bd_sf"/>
</dbReference>
<organism evidence="5 6">
    <name type="scientific">Albidovulum marisflavi</name>
    <dbReference type="NCBI Taxonomy" id="2984159"/>
    <lineage>
        <taxon>Bacteria</taxon>
        <taxon>Pseudomonadati</taxon>
        <taxon>Pseudomonadota</taxon>
        <taxon>Alphaproteobacteria</taxon>
        <taxon>Rhodobacterales</taxon>
        <taxon>Paracoccaceae</taxon>
        <taxon>Albidovulum</taxon>
    </lineage>
</organism>
<dbReference type="PANTHER" id="PTHR24567:SF68">
    <property type="entry name" value="DNA-BINDING TRANSCRIPTIONAL DUAL REGULATOR CRP"/>
    <property type="match status" value="1"/>
</dbReference>
<dbReference type="EMBL" id="JAOWKY010000001">
    <property type="protein sequence ID" value="MCV2868399.1"/>
    <property type="molecule type" value="Genomic_DNA"/>
</dbReference>
<evidence type="ECO:0000259" key="4">
    <source>
        <dbReference type="PROSITE" id="PS51063"/>
    </source>
</evidence>
<sequence>MTDSGSFSQFGICDGARAGRPWHAEARLAFQRTTSLHKIERAAGALLGMEADAAKAVYFVLSGWLASSKSLRNGQRQIVDIQLPGEFIDTRLSDMQASATQIETLTPVTLAVVPRGNWMRLLQEYPEILARHERDVAAVLSRMSERMLRLGKSSAQARIAYTLIELGLRSSAFGPGESQEFHIPMTQQSLGDFTGLSSVHVCRTLGQLERMGVVSTNGHMDILIHDIEQLAAIAEIDVALLRGELNSAA</sequence>
<dbReference type="SUPFAM" id="SSF46785">
    <property type="entry name" value="Winged helix' DNA-binding domain"/>
    <property type="match status" value="1"/>
</dbReference>
<name>A0ABT2ZBB7_9RHOB</name>
<keyword evidence="3" id="KW-0804">Transcription</keyword>
<evidence type="ECO:0000256" key="1">
    <source>
        <dbReference type="ARBA" id="ARBA00023015"/>
    </source>
</evidence>
<dbReference type="Proteomes" id="UP001652542">
    <property type="component" value="Unassembled WGS sequence"/>
</dbReference>
<dbReference type="InterPro" id="IPR050397">
    <property type="entry name" value="Env_Response_Regulators"/>
</dbReference>
<dbReference type="Pfam" id="PF13545">
    <property type="entry name" value="HTH_Crp_2"/>
    <property type="match status" value="1"/>
</dbReference>
<dbReference type="PROSITE" id="PS51063">
    <property type="entry name" value="HTH_CRP_2"/>
    <property type="match status" value="1"/>
</dbReference>
<dbReference type="PANTHER" id="PTHR24567">
    <property type="entry name" value="CRP FAMILY TRANSCRIPTIONAL REGULATORY PROTEIN"/>
    <property type="match status" value="1"/>
</dbReference>
<gene>
    <name evidence="5" type="ORF">OEW28_07135</name>
</gene>
<accession>A0ABT2ZBB7</accession>
<dbReference type="InterPro" id="IPR000595">
    <property type="entry name" value="cNMP-bd_dom"/>
</dbReference>
<dbReference type="Gene3D" id="2.60.120.10">
    <property type="entry name" value="Jelly Rolls"/>
    <property type="match status" value="1"/>
</dbReference>
<protein>
    <submittedName>
        <fullName evidence="5">Crp/Fnr family transcriptional regulator</fullName>
    </submittedName>
</protein>
<dbReference type="Gene3D" id="1.10.10.10">
    <property type="entry name" value="Winged helix-like DNA-binding domain superfamily/Winged helix DNA-binding domain"/>
    <property type="match status" value="1"/>
</dbReference>